<comment type="caution">
    <text evidence="1">The sequence shown here is derived from an EMBL/GenBank/DDBJ whole genome shotgun (WGS) entry which is preliminary data.</text>
</comment>
<protein>
    <submittedName>
        <fullName evidence="1">Uncharacterized protein</fullName>
    </submittedName>
</protein>
<proteinExistence type="predicted"/>
<accession>A0AC60PTW8</accession>
<gene>
    <name evidence="1" type="ORF">HPB47_000245</name>
</gene>
<organism evidence="1 2">
    <name type="scientific">Ixodes persulcatus</name>
    <name type="common">Taiga tick</name>
    <dbReference type="NCBI Taxonomy" id="34615"/>
    <lineage>
        <taxon>Eukaryota</taxon>
        <taxon>Metazoa</taxon>
        <taxon>Ecdysozoa</taxon>
        <taxon>Arthropoda</taxon>
        <taxon>Chelicerata</taxon>
        <taxon>Arachnida</taxon>
        <taxon>Acari</taxon>
        <taxon>Parasitiformes</taxon>
        <taxon>Ixodida</taxon>
        <taxon>Ixodoidea</taxon>
        <taxon>Ixodidae</taxon>
        <taxon>Ixodinae</taxon>
        <taxon>Ixodes</taxon>
    </lineage>
</organism>
<keyword evidence="2" id="KW-1185">Reference proteome</keyword>
<sequence>MSFKREGTDTSLLQELQRRRISELLVGHIPEDEASLLKNGKYACTLCQHRPVLDTIEMLANHRKGKRHLTSLTRHLAHLKWREKELQRRTQAASTLVDLEGTEEVPTSSKVLGSAAAKGSKRAPRLKLMKSAPYNSCCKKKSERGSSGEGTGTAVAIPGKVENPLIKAYLKDSRRKRDFLGVVERTKRNLGHRANKSSSLRDACAAAKDSVDAAKHAASRAKPTPKPASTAPSEEETKQREKANYFLHLRMSGWKLNPDGKWVKDENAEFDSDEDEPPEFKG</sequence>
<name>A0AC60PTW8_IXOPE</name>
<reference evidence="1 2" key="1">
    <citation type="journal article" date="2020" name="Cell">
        <title>Large-Scale Comparative Analyses of Tick Genomes Elucidate Their Genetic Diversity and Vector Capacities.</title>
        <authorList>
            <consortium name="Tick Genome and Microbiome Consortium (TIGMIC)"/>
            <person name="Jia N."/>
            <person name="Wang J."/>
            <person name="Shi W."/>
            <person name="Du L."/>
            <person name="Sun Y."/>
            <person name="Zhan W."/>
            <person name="Jiang J.F."/>
            <person name="Wang Q."/>
            <person name="Zhang B."/>
            <person name="Ji P."/>
            <person name="Bell-Sakyi L."/>
            <person name="Cui X.M."/>
            <person name="Yuan T.T."/>
            <person name="Jiang B.G."/>
            <person name="Yang W.F."/>
            <person name="Lam T.T."/>
            <person name="Chang Q.C."/>
            <person name="Ding S.J."/>
            <person name="Wang X.J."/>
            <person name="Zhu J.G."/>
            <person name="Ruan X.D."/>
            <person name="Zhao L."/>
            <person name="Wei J.T."/>
            <person name="Ye R.Z."/>
            <person name="Que T.C."/>
            <person name="Du C.H."/>
            <person name="Zhou Y.H."/>
            <person name="Cheng J.X."/>
            <person name="Dai P.F."/>
            <person name="Guo W.B."/>
            <person name="Han X.H."/>
            <person name="Huang E.J."/>
            <person name="Li L.F."/>
            <person name="Wei W."/>
            <person name="Gao Y.C."/>
            <person name="Liu J.Z."/>
            <person name="Shao H.Z."/>
            <person name="Wang X."/>
            <person name="Wang C.C."/>
            <person name="Yang T.C."/>
            <person name="Huo Q.B."/>
            <person name="Li W."/>
            <person name="Chen H.Y."/>
            <person name="Chen S.E."/>
            <person name="Zhou L.G."/>
            <person name="Ni X.B."/>
            <person name="Tian J.H."/>
            <person name="Sheng Y."/>
            <person name="Liu T."/>
            <person name="Pan Y.S."/>
            <person name="Xia L.Y."/>
            <person name="Li J."/>
            <person name="Zhao F."/>
            <person name="Cao W.C."/>
        </authorList>
    </citation>
    <scope>NUCLEOTIDE SEQUENCE [LARGE SCALE GENOMIC DNA]</scope>
    <source>
        <strain evidence="1">Iper-2018</strain>
    </source>
</reference>
<evidence type="ECO:0000313" key="2">
    <source>
        <dbReference type="Proteomes" id="UP000805193"/>
    </source>
</evidence>
<dbReference type="Proteomes" id="UP000805193">
    <property type="component" value="Unassembled WGS sequence"/>
</dbReference>
<dbReference type="EMBL" id="JABSTQ010010029">
    <property type="protein sequence ID" value="KAG0423990.1"/>
    <property type="molecule type" value="Genomic_DNA"/>
</dbReference>
<evidence type="ECO:0000313" key="1">
    <source>
        <dbReference type="EMBL" id="KAG0423990.1"/>
    </source>
</evidence>